<organism evidence="1 2">
    <name type="scientific">Ambispora leptoticha</name>
    <dbReference type="NCBI Taxonomy" id="144679"/>
    <lineage>
        <taxon>Eukaryota</taxon>
        <taxon>Fungi</taxon>
        <taxon>Fungi incertae sedis</taxon>
        <taxon>Mucoromycota</taxon>
        <taxon>Glomeromycotina</taxon>
        <taxon>Glomeromycetes</taxon>
        <taxon>Archaeosporales</taxon>
        <taxon>Ambisporaceae</taxon>
        <taxon>Ambispora</taxon>
    </lineage>
</organism>
<comment type="caution">
    <text evidence="1">The sequence shown here is derived from an EMBL/GenBank/DDBJ whole genome shotgun (WGS) entry which is preliminary data.</text>
</comment>
<gene>
    <name evidence="1" type="ORF">ALEPTO_LOCUS10698</name>
</gene>
<protein>
    <submittedName>
        <fullName evidence="1">5907_t:CDS:1</fullName>
    </submittedName>
</protein>
<dbReference type="EMBL" id="CAJVPS010013059">
    <property type="protein sequence ID" value="CAG8674805.1"/>
    <property type="molecule type" value="Genomic_DNA"/>
</dbReference>
<sequence>MLPRMPYRRAIELNLIKKGTHPSYNTDVIFFRFNFLAEIDFELKKVVRDIELAEFLADEGVLVPGNDAETFMLSALLVRQLVVSIDWASSNRLAALTIVTKFTNAEYLTKSIKVIIQFIGVY</sequence>
<proteinExistence type="predicted"/>
<keyword evidence="2" id="KW-1185">Reference proteome</keyword>
<dbReference type="Proteomes" id="UP000789508">
    <property type="component" value="Unassembled WGS sequence"/>
</dbReference>
<dbReference type="OrthoDB" id="10603974at2759"/>
<feature type="non-terminal residue" evidence="1">
    <location>
        <position position="122"/>
    </location>
</feature>
<name>A0A9N9HBM9_9GLOM</name>
<dbReference type="AlphaFoldDB" id="A0A9N9HBM9"/>
<evidence type="ECO:0000313" key="1">
    <source>
        <dbReference type="EMBL" id="CAG8674805.1"/>
    </source>
</evidence>
<reference evidence="1" key="1">
    <citation type="submission" date="2021-06" db="EMBL/GenBank/DDBJ databases">
        <authorList>
            <person name="Kallberg Y."/>
            <person name="Tangrot J."/>
            <person name="Rosling A."/>
        </authorList>
    </citation>
    <scope>NUCLEOTIDE SEQUENCE</scope>
    <source>
        <strain evidence="1">FL130A</strain>
    </source>
</reference>
<accession>A0A9N9HBM9</accession>
<evidence type="ECO:0000313" key="2">
    <source>
        <dbReference type="Proteomes" id="UP000789508"/>
    </source>
</evidence>